<sequence>MEDRIVSQAPSVDDLFEKFYAVVKLPHDPFAKAFLNRCQSHTLKVNGRFYKYFQSGKGPTVLLVHGLHTNLGSMVAIAEDLLAQGYRVVLFDVPAHGEALGTAGDPTEIRAVLRGLYGRLTDLHAVVCHSMGGLWALTAWHGEVGARTVVSISSPPSTMFLVEKFAELEGLDSERVQGLVERIEDGFGETVWSEYSALEAARTLDVPGLVIHGSADDFVPPGHAEELHASWRRSELELVEGAGHFDIVESPAVRKMISAHLRNTE</sequence>
<name>A0A4Z0HFP5_9ACTN</name>
<dbReference type="Proteomes" id="UP000297948">
    <property type="component" value="Unassembled WGS sequence"/>
</dbReference>
<evidence type="ECO:0000313" key="3">
    <source>
        <dbReference type="Proteomes" id="UP000297948"/>
    </source>
</evidence>
<keyword evidence="3" id="KW-1185">Reference proteome</keyword>
<dbReference type="InterPro" id="IPR000073">
    <property type="entry name" value="AB_hydrolase_1"/>
</dbReference>
<dbReference type="EMBL" id="SRID01000003">
    <property type="protein sequence ID" value="TGB19152.1"/>
    <property type="molecule type" value="Genomic_DNA"/>
</dbReference>
<reference evidence="2 3" key="1">
    <citation type="submission" date="2019-03" db="EMBL/GenBank/DDBJ databases">
        <authorList>
            <person name="Gonzalez-Pimentel J.L."/>
        </authorList>
    </citation>
    <scope>NUCLEOTIDE SEQUENCE [LARGE SCALE GENOMIC DNA]</scope>
    <source>
        <strain evidence="2 3">JCM 31289</strain>
    </source>
</reference>
<dbReference type="PANTHER" id="PTHR43194">
    <property type="entry name" value="HYDROLASE ALPHA/BETA FOLD FAMILY"/>
    <property type="match status" value="1"/>
</dbReference>
<dbReference type="SUPFAM" id="SSF53474">
    <property type="entry name" value="alpha/beta-Hydrolases"/>
    <property type="match status" value="1"/>
</dbReference>
<evidence type="ECO:0000313" key="2">
    <source>
        <dbReference type="EMBL" id="TGB19152.1"/>
    </source>
</evidence>
<proteinExistence type="predicted"/>
<organism evidence="2 3">
    <name type="scientific">Streptomyces palmae</name>
    <dbReference type="NCBI Taxonomy" id="1701085"/>
    <lineage>
        <taxon>Bacteria</taxon>
        <taxon>Bacillati</taxon>
        <taxon>Actinomycetota</taxon>
        <taxon>Actinomycetes</taxon>
        <taxon>Kitasatosporales</taxon>
        <taxon>Streptomycetaceae</taxon>
        <taxon>Streptomyces</taxon>
    </lineage>
</organism>
<dbReference type="AlphaFoldDB" id="A0A4Z0HFP5"/>
<evidence type="ECO:0000259" key="1">
    <source>
        <dbReference type="Pfam" id="PF12697"/>
    </source>
</evidence>
<dbReference type="GO" id="GO:0016787">
    <property type="term" value="F:hydrolase activity"/>
    <property type="evidence" value="ECO:0007669"/>
    <property type="project" value="UniProtKB-KW"/>
</dbReference>
<dbReference type="InterPro" id="IPR029058">
    <property type="entry name" value="AB_hydrolase_fold"/>
</dbReference>
<dbReference type="PANTHER" id="PTHR43194:SF2">
    <property type="entry name" value="PEROXISOMAL MEMBRANE PROTEIN LPX1"/>
    <property type="match status" value="1"/>
</dbReference>
<accession>A0A4Z0HFP5</accession>
<dbReference type="InterPro" id="IPR050228">
    <property type="entry name" value="Carboxylesterase_BioH"/>
</dbReference>
<gene>
    <name evidence="2" type="ORF">E4099_00965</name>
</gene>
<protein>
    <submittedName>
        <fullName evidence="2">Alpha/beta hydrolase</fullName>
    </submittedName>
</protein>
<dbReference type="OrthoDB" id="3249793at2"/>
<dbReference type="Gene3D" id="3.40.50.1820">
    <property type="entry name" value="alpha/beta hydrolase"/>
    <property type="match status" value="1"/>
</dbReference>
<dbReference type="Pfam" id="PF12697">
    <property type="entry name" value="Abhydrolase_6"/>
    <property type="match status" value="1"/>
</dbReference>
<comment type="caution">
    <text evidence="2">The sequence shown here is derived from an EMBL/GenBank/DDBJ whole genome shotgun (WGS) entry which is preliminary data.</text>
</comment>
<feature type="domain" description="AB hydrolase-1" evidence="1">
    <location>
        <begin position="61"/>
        <end position="252"/>
    </location>
</feature>
<keyword evidence="2" id="KW-0378">Hydrolase</keyword>